<dbReference type="InterPro" id="IPR006103">
    <property type="entry name" value="Glyco_hydro_2_cat"/>
</dbReference>
<dbReference type="SUPFAM" id="SSF51445">
    <property type="entry name" value="(Trans)glycosidases"/>
    <property type="match status" value="1"/>
</dbReference>
<dbReference type="AlphaFoldDB" id="A0A0M2SUJ4"/>
<evidence type="ECO:0000313" key="5">
    <source>
        <dbReference type="EMBL" id="KKK36290.1"/>
    </source>
</evidence>
<comment type="caution">
    <text evidence="5">The sequence shown here is derived from an EMBL/GenBank/DDBJ whole genome shotgun (WGS) entry which is preliminary data.</text>
</comment>
<proteinExistence type="inferred from homology"/>
<dbReference type="RefSeq" id="WP_046525534.1">
    <property type="nucleotide sequence ID" value="NZ_LAYY01000034.1"/>
</dbReference>
<name>A0A0M2SUJ4_9BACI</name>
<feature type="domain" description="Glycoside hydrolase family 2 catalytic" evidence="3">
    <location>
        <begin position="326"/>
        <end position="589"/>
    </location>
</feature>
<dbReference type="OrthoDB" id="9762066at2"/>
<dbReference type="Pfam" id="PF00703">
    <property type="entry name" value="Glyco_hydro_2"/>
    <property type="match status" value="1"/>
</dbReference>
<organism evidence="5 6">
    <name type="scientific">Mesobacillus campisalis</name>
    <dbReference type="NCBI Taxonomy" id="1408103"/>
    <lineage>
        <taxon>Bacteria</taxon>
        <taxon>Bacillati</taxon>
        <taxon>Bacillota</taxon>
        <taxon>Bacilli</taxon>
        <taxon>Bacillales</taxon>
        <taxon>Bacillaceae</taxon>
        <taxon>Mesobacillus</taxon>
    </lineage>
</organism>
<dbReference type="GO" id="GO:0005975">
    <property type="term" value="P:carbohydrate metabolic process"/>
    <property type="evidence" value="ECO:0007669"/>
    <property type="project" value="InterPro"/>
</dbReference>
<reference evidence="5 6" key="1">
    <citation type="submission" date="2015-04" db="EMBL/GenBank/DDBJ databases">
        <title>Taxonomic description and genome sequence of Bacillus campisalis sp. nov., a novel member of the genus Bacillus isolated from solar saltern.</title>
        <authorList>
            <person name="Mathan Kumar R."/>
            <person name="Kaur G."/>
            <person name="Kumar A."/>
            <person name="Singh N.K."/>
            <person name="Kaur N."/>
            <person name="Kumar N."/>
            <person name="Mayilraj S."/>
        </authorList>
    </citation>
    <scope>NUCLEOTIDE SEQUENCE [LARGE SCALE GENOMIC DNA]</scope>
    <source>
        <strain evidence="5 6">SA2-6</strain>
    </source>
</reference>
<dbReference type="EMBL" id="LAYY01000034">
    <property type="protein sequence ID" value="KKK36290.1"/>
    <property type="molecule type" value="Genomic_DNA"/>
</dbReference>
<evidence type="ECO:0000259" key="3">
    <source>
        <dbReference type="Pfam" id="PF02836"/>
    </source>
</evidence>
<dbReference type="PATRIC" id="fig|1408103.3.peg.4419"/>
<dbReference type="SUPFAM" id="SSF49303">
    <property type="entry name" value="beta-Galactosidase/glucuronidase domain"/>
    <property type="match status" value="1"/>
</dbReference>
<dbReference type="Gene3D" id="2.60.120.260">
    <property type="entry name" value="Galactose-binding domain-like"/>
    <property type="match status" value="1"/>
</dbReference>
<evidence type="ECO:0000256" key="1">
    <source>
        <dbReference type="ARBA" id="ARBA00007401"/>
    </source>
</evidence>
<dbReference type="InterPro" id="IPR008979">
    <property type="entry name" value="Galactose-bd-like_sf"/>
</dbReference>
<dbReference type="Pfam" id="PF02836">
    <property type="entry name" value="Glyco_hydro_2_C"/>
    <property type="match status" value="1"/>
</dbReference>
<dbReference type="Proteomes" id="UP000034166">
    <property type="component" value="Unassembled WGS sequence"/>
</dbReference>
<dbReference type="InterPro" id="IPR036156">
    <property type="entry name" value="Beta-gal/glucu_dom_sf"/>
</dbReference>
<dbReference type="Pfam" id="PF02837">
    <property type="entry name" value="Glyco_hydro_2_N"/>
    <property type="match status" value="1"/>
</dbReference>
<protein>
    <submittedName>
        <fullName evidence="5">Glycoside hydrolase family 2</fullName>
    </submittedName>
</protein>
<dbReference type="SUPFAM" id="SSF49785">
    <property type="entry name" value="Galactose-binding domain-like"/>
    <property type="match status" value="1"/>
</dbReference>
<feature type="domain" description="Glycoside hydrolase family 2 immunoglobulin-like beta-sandwich" evidence="2">
    <location>
        <begin position="182"/>
        <end position="290"/>
    </location>
</feature>
<evidence type="ECO:0000259" key="4">
    <source>
        <dbReference type="Pfam" id="PF02837"/>
    </source>
</evidence>
<evidence type="ECO:0000313" key="6">
    <source>
        <dbReference type="Proteomes" id="UP000034166"/>
    </source>
</evidence>
<dbReference type="InterPro" id="IPR051913">
    <property type="entry name" value="GH2_Domain-Containing"/>
</dbReference>
<comment type="similarity">
    <text evidence="1">Belongs to the glycosyl hydrolase 2 family.</text>
</comment>
<dbReference type="PANTHER" id="PTHR42732">
    <property type="entry name" value="BETA-GALACTOSIDASE"/>
    <property type="match status" value="1"/>
</dbReference>
<dbReference type="InterPro" id="IPR017853">
    <property type="entry name" value="GH"/>
</dbReference>
<keyword evidence="5" id="KW-0378">Hydrolase</keyword>
<gene>
    <name evidence="5" type="ORF">WQ57_19960</name>
</gene>
<sequence length="600" mass="69782">MNTPRNEYPRPQLVRKDWVNLNGEWDFSFDDKKKGKKEKWFSQFPEPVKKINVPFAYQTELSGINDQSFHDMVWYRREFEVPGSWNEKRTILHFGAVDYRAWVYVNGHLAGFHEGGHVSFTFDITDYLTGDTESLVVRVEDPSTDETIPRGKQFWVQKSDSIWYTRTTGIWQTVWLEAVNPVHFSKVRFTPNVDQGEIGIDFEVAGEYEGKRAGIEIRFKDELVARDSIEVLEPFNKRSINLYNRKIFRTGFHHDGWNWTPENPNLFDVKLVLNDDTAILDEIDSYFGMRKIHRENGMVYLNNKPYYQKLVLDQGYWPQGLLTAPTDEDLKKDIELSKKMGFNGCRKHQKVEDPRFLYWADRLGFLVWGECAASASYSEDAAARLMREWIEIIERDYNHPSIVAWVPLNESWGIPGVRANKQEQHHSLAMYHLVHSLDPTRLVISNDGWELTKSDICAIHNYSHGNKDETAKYEEFKESLATKESLLASQPARRKIYANGFEHQGEPILLTEFGGIGFKIGEDAGWGYTSVSEVDEFIDDYKRIMEAVYSSKALHGFCYTQLTDVEQEINGLLTYNREPKCDLDVIKQINDMWHSEIVKG</sequence>
<keyword evidence="6" id="KW-1185">Reference proteome</keyword>
<feature type="domain" description="Glycosyl hydrolases family 2 sugar binding" evidence="4">
    <location>
        <begin position="20"/>
        <end position="148"/>
    </location>
</feature>
<dbReference type="GO" id="GO:0004553">
    <property type="term" value="F:hydrolase activity, hydrolyzing O-glycosyl compounds"/>
    <property type="evidence" value="ECO:0007669"/>
    <property type="project" value="InterPro"/>
</dbReference>
<dbReference type="InterPro" id="IPR006102">
    <property type="entry name" value="Ig-like_GH2"/>
</dbReference>
<accession>A0A0M2SUJ4</accession>
<dbReference type="InterPro" id="IPR006104">
    <property type="entry name" value="Glyco_hydro_2_N"/>
</dbReference>
<dbReference type="Gene3D" id="3.20.20.80">
    <property type="entry name" value="Glycosidases"/>
    <property type="match status" value="1"/>
</dbReference>
<dbReference type="PANTHER" id="PTHR42732:SF3">
    <property type="entry name" value="HYDROLASE"/>
    <property type="match status" value="1"/>
</dbReference>
<evidence type="ECO:0000259" key="2">
    <source>
        <dbReference type="Pfam" id="PF00703"/>
    </source>
</evidence>